<organism evidence="10 11">
    <name type="scientific">Ostreobium quekettii</name>
    <dbReference type="NCBI Taxonomy" id="121088"/>
    <lineage>
        <taxon>Eukaryota</taxon>
        <taxon>Viridiplantae</taxon>
        <taxon>Chlorophyta</taxon>
        <taxon>core chlorophytes</taxon>
        <taxon>Ulvophyceae</taxon>
        <taxon>TCBD clade</taxon>
        <taxon>Bryopsidales</taxon>
        <taxon>Ostreobineae</taxon>
        <taxon>Ostreobiaceae</taxon>
        <taxon>Ostreobium</taxon>
    </lineage>
</organism>
<feature type="binding site" evidence="8">
    <location>
        <position position="83"/>
    </location>
    <ligand>
        <name>Zn(2+)</name>
        <dbReference type="ChEBI" id="CHEBI:29105"/>
    </ligand>
</feature>
<feature type="compositionally biased region" description="Basic and acidic residues" evidence="9">
    <location>
        <begin position="311"/>
        <end position="328"/>
    </location>
</feature>
<dbReference type="Proteomes" id="UP000708148">
    <property type="component" value="Unassembled WGS sequence"/>
</dbReference>
<evidence type="ECO:0000256" key="2">
    <source>
        <dbReference type="ARBA" id="ARBA00022664"/>
    </source>
</evidence>
<feature type="compositionally biased region" description="Polar residues" evidence="9">
    <location>
        <begin position="228"/>
        <end position="242"/>
    </location>
</feature>
<keyword evidence="7 8" id="KW-0539">Nucleus</keyword>
<feature type="region of interest" description="Disordered" evidence="9">
    <location>
        <begin position="111"/>
        <end position="133"/>
    </location>
</feature>
<dbReference type="PANTHER" id="PTHR12111:SF1">
    <property type="entry name" value="SPLICING FACTOR YJU2"/>
    <property type="match status" value="1"/>
</dbReference>
<dbReference type="InterPro" id="IPR043701">
    <property type="entry name" value="Yju2"/>
</dbReference>
<comment type="similarity">
    <text evidence="8">Belongs to the CWC16 family. YJU2 subfamily.</text>
</comment>
<evidence type="ECO:0000256" key="6">
    <source>
        <dbReference type="ARBA" id="ARBA00023187"/>
    </source>
</evidence>
<comment type="subcellular location">
    <subcellularLocation>
        <location evidence="1 8">Nucleus</location>
    </subcellularLocation>
</comment>
<feature type="binding site" evidence="8">
    <location>
        <position position="46"/>
    </location>
    <ligand>
        <name>Zn(2+)</name>
        <dbReference type="ChEBI" id="CHEBI:29105"/>
    </ligand>
</feature>
<evidence type="ECO:0000313" key="11">
    <source>
        <dbReference type="Proteomes" id="UP000708148"/>
    </source>
</evidence>
<evidence type="ECO:0000256" key="9">
    <source>
        <dbReference type="SAM" id="MobiDB-lite"/>
    </source>
</evidence>
<evidence type="ECO:0000256" key="1">
    <source>
        <dbReference type="ARBA" id="ARBA00004123"/>
    </source>
</evidence>
<dbReference type="EMBL" id="CAJHUC010002512">
    <property type="protein sequence ID" value="CAD7703917.1"/>
    <property type="molecule type" value="Genomic_DNA"/>
</dbReference>
<keyword evidence="11" id="KW-1185">Reference proteome</keyword>
<dbReference type="GO" id="GO:0071006">
    <property type="term" value="C:U2-type catalytic step 1 spliceosome"/>
    <property type="evidence" value="ECO:0007669"/>
    <property type="project" value="UniProtKB-UniRule"/>
</dbReference>
<comment type="subunit">
    <text evidence="8">Component of the spliceosome. Present in the activated B complex, the catalytically activated B* complex which catalyzes the branching, the catalytic step 1 C complex catalyzing the exon ligation, and the postcatalytic P complex containing the ligated exons (mRNA) and the excised lariat intron.</text>
</comment>
<evidence type="ECO:0000256" key="8">
    <source>
        <dbReference type="HAMAP-Rule" id="MF_03226"/>
    </source>
</evidence>
<sequence length="366" mass="41041">MAERKVLNKYYPPDFDPAAIPRSRLPKDRQMKVRMMLPMSLRCKTCGNYMYKGTKFNSRKEDVEGEDYLGITLYRFYFRCSHCSAEVTMKTDPKNSDYEVEHGASRNYEPWREKEMAAEQSKKMREEEEKGNAMKALENRTIDSKREMDVLAALDELKSLNARKGKLSHDEILVALKNQKDAEDAPGEEVEDEEAVKALFQRERLSQVKRLKDDSDSDSGERAKRNRTGQPSSSTGAMTPTQARPGDPESMWDRNLVGSLTCPPPKRKSLAWTPQFKVRRKTEGPPLVRGVGKGNEENGNATKSVEGDEDGLQKEPHAGATSKKRDREEDGIDGSTKEVKIGGGSDSDSGKLGLAFLVNYSDSGGE</sequence>
<evidence type="ECO:0000256" key="7">
    <source>
        <dbReference type="ARBA" id="ARBA00023242"/>
    </source>
</evidence>
<feature type="compositionally biased region" description="Basic and acidic residues" evidence="9">
    <location>
        <begin position="200"/>
        <end position="223"/>
    </location>
</feature>
<keyword evidence="5 8" id="KW-0862">Zinc</keyword>
<feature type="binding site" evidence="8">
    <location>
        <position position="43"/>
    </location>
    <ligand>
        <name>Zn(2+)</name>
        <dbReference type="ChEBI" id="CHEBI:29105"/>
    </ligand>
</feature>
<reference evidence="10" key="1">
    <citation type="submission" date="2020-12" db="EMBL/GenBank/DDBJ databases">
        <authorList>
            <person name="Iha C."/>
        </authorList>
    </citation>
    <scope>NUCLEOTIDE SEQUENCE</scope>
</reference>
<dbReference type="OrthoDB" id="674963at2759"/>
<dbReference type="InterPro" id="IPR007590">
    <property type="entry name" value="Saf4/Yju2"/>
</dbReference>
<evidence type="ECO:0000256" key="5">
    <source>
        <dbReference type="ARBA" id="ARBA00022833"/>
    </source>
</evidence>
<keyword evidence="2" id="KW-0507">mRNA processing</keyword>
<keyword evidence="4 8" id="KW-0747">Spliceosome</keyword>
<evidence type="ECO:0000256" key="4">
    <source>
        <dbReference type="ARBA" id="ARBA00022728"/>
    </source>
</evidence>
<name>A0A8S1JHG7_9CHLO</name>
<comment type="function">
    <text evidence="8">Part of the spliceosome which catalyzes two sequential transesterification reactions, first the excision of the non-coding intron from pre-mRNA and then the ligation of the coding exons to form the mature mRNA. Plays a role in stabilizing the structure of the spliceosome catalytic core and docking of the branch helix into the active site, producing 5'-exon and lariat intron-3'-intermediates.</text>
</comment>
<keyword evidence="3 8" id="KW-0479">Metal-binding</keyword>
<evidence type="ECO:0000313" key="10">
    <source>
        <dbReference type="EMBL" id="CAD7703917.1"/>
    </source>
</evidence>
<protein>
    <recommendedName>
        <fullName evidence="8">Splicing factor YJU2</fullName>
    </recommendedName>
</protein>
<accession>A0A8S1JHG7</accession>
<dbReference type="HAMAP" id="MF_03226">
    <property type="entry name" value="YJU2"/>
    <property type="match status" value="1"/>
</dbReference>
<dbReference type="GO" id="GO:0046872">
    <property type="term" value="F:metal ion binding"/>
    <property type="evidence" value="ECO:0007669"/>
    <property type="project" value="UniProtKB-KW"/>
</dbReference>
<evidence type="ECO:0000256" key="3">
    <source>
        <dbReference type="ARBA" id="ARBA00022723"/>
    </source>
</evidence>
<proteinExistence type="inferred from homology"/>
<dbReference type="AlphaFoldDB" id="A0A8S1JHG7"/>
<comment type="caution">
    <text evidence="10">The sequence shown here is derived from an EMBL/GenBank/DDBJ whole genome shotgun (WGS) entry which is preliminary data.</text>
</comment>
<feature type="compositionally biased region" description="Acidic residues" evidence="9">
    <location>
        <begin position="184"/>
        <end position="194"/>
    </location>
</feature>
<feature type="region of interest" description="Disordered" evidence="9">
    <location>
        <begin position="178"/>
        <end position="352"/>
    </location>
</feature>
<dbReference type="PANTHER" id="PTHR12111">
    <property type="entry name" value="SPLICING FACTOR YJU2"/>
    <property type="match status" value="1"/>
</dbReference>
<dbReference type="GO" id="GO:0000349">
    <property type="term" value="P:generation of catalytic spliceosome for first transesterification step"/>
    <property type="evidence" value="ECO:0007669"/>
    <property type="project" value="UniProtKB-UniRule"/>
</dbReference>
<gene>
    <name evidence="10" type="ORF">OSTQU699_LOCUS9274</name>
</gene>
<keyword evidence="6" id="KW-0508">mRNA splicing</keyword>
<feature type="binding site" evidence="8">
    <location>
        <position position="80"/>
    </location>
    <ligand>
        <name>Zn(2+)</name>
        <dbReference type="ChEBI" id="CHEBI:29105"/>
    </ligand>
</feature>
<dbReference type="Pfam" id="PF04502">
    <property type="entry name" value="Saf4_Yju2"/>
    <property type="match status" value="1"/>
</dbReference>